<evidence type="ECO:0000313" key="3">
    <source>
        <dbReference type="Proteomes" id="UP001157006"/>
    </source>
</evidence>
<feature type="compositionally biased region" description="Basic and acidic residues" evidence="1">
    <location>
        <begin position="84"/>
        <end position="96"/>
    </location>
</feature>
<feature type="compositionally biased region" description="Acidic residues" evidence="1">
    <location>
        <begin position="97"/>
        <end position="106"/>
    </location>
</feature>
<accession>A0AAV0YEF7</accession>
<sequence>MERLKEKQKGHVNVEENEDGKDSESYKYSLNGIHFEDNEEERMHDFDEDMGEDAGTGGVDNGDGIGQMDNGQGIHKGLTTTEMQRQHLIEDDHIIDELDSGANDDSDSGRPPLIRDW</sequence>
<keyword evidence="3" id="KW-1185">Reference proteome</keyword>
<name>A0AAV0YEF7_VICFA</name>
<feature type="compositionally biased region" description="Basic and acidic residues" evidence="1">
    <location>
        <begin position="1"/>
        <end position="25"/>
    </location>
</feature>
<proteinExistence type="predicted"/>
<feature type="region of interest" description="Disordered" evidence="1">
    <location>
        <begin position="48"/>
        <end position="117"/>
    </location>
</feature>
<reference evidence="2 3" key="1">
    <citation type="submission" date="2023-01" db="EMBL/GenBank/DDBJ databases">
        <authorList>
            <person name="Kreplak J."/>
        </authorList>
    </citation>
    <scope>NUCLEOTIDE SEQUENCE [LARGE SCALE GENOMIC DNA]</scope>
</reference>
<protein>
    <submittedName>
        <fullName evidence="2">Uncharacterized protein</fullName>
    </submittedName>
</protein>
<dbReference type="EMBL" id="CATIWC010001651">
    <property type="protein sequence ID" value="CAI8584336.1"/>
    <property type="molecule type" value="Genomic_DNA"/>
</dbReference>
<evidence type="ECO:0000313" key="2">
    <source>
        <dbReference type="EMBL" id="CAI8584336.1"/>
    </source>
</evidence>
<evidence type="ECO:0000256" key="1">
    <source>
        <dbReference type="SAM" id="MobiDB-lite"/>
    </source>
</evidence>
<comment type="caution">
    <text evidence="2">The sequence shown here is derived from an EMBL/GenBank/DDBJ whole genome shotgun (WGS) entry which is preliminary data.</text>
</comment>
<organism evidence="2 3">
    <name type="scientific">Vicia faba</name>
    <name type="common">Broad bean</name>
    <name type="synonym">Faba vulgaris</name>
    <dbReference type="NCBI Taxonomy" id="3906"/>
    <lineage>
        <taxon>Eukaryota</taxon>
        <taxon>Viridiplantae</taxon>
        <taxon>Streptophyta</taxon>
        <taxon>Embryophyta</taxon>
        <taxon>Tracheophyta</taxon>
        <taxon>Spermatophyta</taxon>
        <taxon>Magnoliopsida</taxon>
        <taxon>eudicotyledons</taxon>
        <taxon>Gunneridae</taxon>
        <taxon>Pentapetalae</taxon>
        <taxon>rosids</taxon>
        <taxon>fabids</taxon>
        <taxon>Fabales</taxon>
        <taxon>Fabaceae</taxon>
        <taxon>Papilionoideae</taxon>
        <taxon>50 kb inversion clade</taxon>
        <taxon>NPAAA clade</taxon>
        <taxon>Hologalegina</taxon>
        <taxon>IRL clade</taxon>
        <taxon>Fabeae</taxon>
        <taxon>Vicia</taxon>
    </lineage>
</organism>
<feature type="compositionally biased region" description="Gly residues" evidence="1">
    <location>
        <begin position="54"/>
        <end position="65"/>
    </location>
</feature>
<gene>
    <name evidence="2" type="ORF">VFH_U070000</name>
</gene>
<feature type="region of interest" description="Disordered" evidence="1">
    <location>
        <begin position="1"/>
        <end position="27"/>
    </location>
</feature>
<dbReference type="Proteomes" id="UP001157006">
    <property type="component" value="Unassembled WGS sequence"/>
</dbReference>
<dbReference type="AlphaFoldDB" id="A0AAV0YEF7"/>